<organism evidence="3 4">
    <name type="scientific">Ceratopteris richardii</name>
    <name type="common">Triangle waterfern</name>
    <dbReference type="NCBI Taxonomy" id="49495"/>
    <lineage>
        <taxon>Eukaryota</taxon>
        <taxon>Viridiplantae</taxon>
        <taxon>Streptophyta</taxon>
        <taxon>Embryophyta</taxon>
        <taxon>Tracheophyta</taxon>
        <taxon>Polypodiopsida</taxon>
        <taxon>Polypodiidae</taxon>
        <taxon>Polypodiales</taxon>
        <taxon>Pteridineae</taxon>
        <taxon>Pteridaceae</taxon>
        <taxon>Parkerioideae</taxon>
        <taxon>Ceratopteris</taxon>
    </lineage>
</organism>
<feature type="region of interest" description="Disordered" evidence="1">
    <location>
        <begin position="69"/>
        <end position="115"/>
    </location>
</feature>
<dbReference type="Proteomes" id="UP000825935">
    <property type="component" value="Chromosome 19"/>
</dbReference>
<dbReference type="AlphaFoldDB" id="A0A8T2SMN9"/>
<feature type="compositionally biased region" description="Basic residues" evidence="1">
    <location>
        <begin position="105"/>
        <end position="115"/>
    </location>
</feature>
<evidence type="ECO:0000313" key="4">
    <source>
        <dbReference type="Proteomes" id="UP000825935"/>
    </source>
</evidence>
<protein>
    <recommendedName>
        <fullName evidence="2">PHD-type zinc finger plants domain-containing protein</fullName>
    </recommendedName>
</protein>
<comment type="caution">
    <text evidence="3">The sequence shown here is derived from an EMBL/GenBank/DDBJ whole genome shotgun (WGS) entry which is preliminary data.</text>
</comment>
<evidence type="ECO:0000313" key="3">
    <source>
        <dbReference type="EMBL" id="KAH7353109.1"/>
    </source>
</evidence>
<dbReference type="Pfam" id="PF25054">
    <property type="entry name" value="PHD_pln"/>
    <property type="match status" value="1"/>
</dbReference>
<evidence type="ECO:0000259" key="2">
    <source>
        <dbReference type="Pfam" id="PF25054"/>
    </source>
</evidence>
<gene>
    <name evidence="3" type="ORF">KP509_19G078700</name>
</gene>
<sequence>MCGDMGLKDQLFHCRGEGCRRYQHRYCSNWYPNETEKYADFCNWCMVTRSMPTSTSEPLGMPLNKVTMGSDSHSAKVKEASAYVPASQQISSSNRSTPTSQGSRAGRRYKLLSEV</sequence>
<reference evidence="3" key="1">
    <citation type="submission" date="2021-08" db="EMBL/GenBank/DDBJ databases">
        <title>WGS assembly of Ceratopteris richardii.</title>
        <authorList>
            <person name="Marchant D.B."/>
            <person name="Chen G."/>
            <person name="Jenkins J."/>
            <person name="Shu S."/>
            <person name="Leebens-Mack J."/>
            <person name="Grimwood J."/>
            <person name="Schmutz J."/>
            <person name="Soltis P."/>
            <person name="Soltis D."/>
            <person name="Chen Z.-H."/>
        </authorList>
    </citation>
    <scope>NUCLEOTIDE SEQUENCE</scope>
    <source>
        <strain evidence="3">Whitten #5841</strain>
        <tissue evidence="3">Leaf</tissue>
    </source>
</reference>
<evidence type="ECO:0000256" key="1">
    <source>
        <dbReference type="SAM" id="MobiDB-lite"/>
    </source>
</evidence>
<accession>A0A8T2SMN9</accession>
<proteinExistence type="predicted"/>
<dbReference type="PANTHER" id="PTHR33779">
    <property type="entry name" value="EXPRESSED PROTEIN"/>
    <property type="match status" value="1"/>
</dbReference>
<dbReference type="OrthoDB" id="1935489at2759"/>
<dbReference type="OMA" id="EAKSTRY"/>
<feature type="compositionally biased region" description="Polar residues" evidence="1">
    <location>
        <begin position="86"/>
        <end position="103"/>
    </location>
</feature>
<dbReference type="InterPro" id="IPR056874">
    <property type="entry name" value="PHD_dom_pln"/>
</dbReference>
<feature type="domain" description="PHD-type zinc finger plants" evidence="2">
    <location>
        <begin position="1"/>
        <end position="45"/>
    </location>
</feature>
<name>A0A8T2SMN9_CERRI</name>
<keyword evidence="4" id="KW-1185">Reference proteome</keyword>
<dbReference type="EMBL" id="CM035424">
    <property type="protein sequence ID" value="KAH7353109.1"/>
    <property type="molecule type" value="Genomic_DNA"/>
</dbReference>
<dbReference type="PANTHER" id="PTHR33779:SF1">
    <property type="entry name" value="EXPRESSED PROTEIN"/>
    <property type="match status" value="1"/>
</dbReference>